<organism evidence="2 3">
    <name type="scientific">Azospirillum picis</name>
    <dbReference type="NCBI Taxonomy" id="488438"/>
    <lineage>
        <taxon>Bacteria</taxon>
        <taxon>Pseudomonadati</taxon>
        <taxon>Pseudomonadota</taxon>
        <taxon>Alphaproteobacteria</taxon>
        <taxon>Rhodospirillales</taxon>
        <taxon>Azospirillaceae</taxon>
        <taxon>Azospirillum</taxon>
    </lineage>
</organism>
<dbReference type="Gene3D" id="3.40.50.10090">
    <property type="match status" value="2"/>
</dbReference>
<dbReference type="InterPro" id="IPR039793">
    <property type="entry name" value="UROS/Hem4"/>
</dbReference>
<gene>
    <name evidence="2" type="ORF">QO018_006011</name>
</gene>
<protein>
    <submittedName>
        <fullName evidence="2">Uroporphyrinogen-III synthase</fullName>
        <ecNumber evidence="2">4.2.1.75</ecNumber>
    </submittedName>
</protein>
<dbReference type="GO" id="GO:0004852">
    <property type="term" value="F:uroporphyrinogen-III synthase activity"/>
    <property type="evidence" value="ECO:0007669"/>
    <property type="project" value="UniProtKB-EC"/>
</dbReference>
<accession>A0ABU0MUF8</accession>
<dbReference type="EC" id="4.2.1.75" evidence="2"/>
<name>A0ABU0MUF8_9PROT</name>
<dbReference type="Pfam" id="PF02602">
    <property type="entry name" value="HEM4"/>
    <property type="match status" value="1"/>
</dbReference>
<dbReference type="CDD" id="cd06578">
    <property type="entry name" value="HemD"/>
    <property type="match status" value="1"/>
</dbReference>
<dbReference type="PANTHER" id="PTHR40082:SF1">
    <property type="entry name" value="BLR5956 PROTEIN"/>
    <property type="match status" value="1"/>
</dbReference>
<dbReference type="InterPro" id="IPR036108">
    <property type="entry name" value="4pyrrol_syn_uPrphyn_synt_sf"/>
</dbReference>
<evidence type="ECO:0000259" key="1">
    <source>
        <dbReference type="Pfam" id="PF02602"/>
    </source>
</evidence>
<dbReference type="PANTHER" id="PTHR40082">
    <property type="entry name" value="BLR5956 PROTEIN"/>
    <property type="match status" value="1"/>
</dbReference>
<comment type="caution">
    <text evidence="2">The sequence shown here is derived from an EMBL/GenBank/DDBJ whole genome shotgun (WGS) entry which is preliminary data.</text>
</comment>
<dbReference type="RefSeq" id="WP_209990695.1">
    <property type="nucleotide sequence ID" value="NZ_JAGINO010000036.1"/>
</dbReference>
<proteinExistence type="predicted"/>
<dbReference type="EMBL" id="JAUSVU010000038">
    <property type="protein sequence ID" value="MDQ0537112.1"/>
    <property type="molecule type" value="Genomic_DNA"/>
</dbReference>
<evidence type="ECO:0000313" key="2">
    <source>
        <dbReference type="EMBL" id="MDQ0537112.1"/>
    </source>
</evidence>
<feature type="domain" description="Tetrapyrrole biosynthesis uroporphyrinogen III synthase" evidence="1">
    <location>
        <begin position="25"/>
        <end position="259"/>
    </location>
</feature>
<dbReference type="SUPFAM" id="SSF69618">
    <property type="entry name" value="HemD-like"/>
    <property type="match status" value="1"/>
</dbReference>
<keyword evidence="2" id="KW-0456">Lyase</keyword>
<dbReference type="InterPro" id="IPR003754">
    <property type="entry name" value="4pyrrol_synth_uPrphyn_synth"/>
</dbReference>
<dbReference type="Proteomes" id="UP001244552">
    <property type="component" value="Unassembled WGS sequence"/>
</dbReference>
<reference evidence="2 3" key="1">
    <citation type="submission" date="2023-07" db="EMBL/GenBank/DDBJ databases">
        <title>Genomic Encyclopedia of Type Strains, Phase IV (KMG-IV): sequencing the most valuable type-strain genomes for metagenomic binning, comparative biology and taxonomic classification.</title>
        <authorList>
            <person name="Goeker M."/>
        </authorList>
    </citation>
    <scope>NUCLEOTIDE SEQUENCE [LARGE SCALE GENOMIC DNA]</scope>
    <source>
        <strain evidence="2 3">DSM 19922</strain>
    </source>
</reference>
<sequence>MASQGGDLAGKRILVPESRDLDLFAGMMEQHGAETIRCPMVKILDLDDPSPARDWLDRLLAGGFDDIILLTGEGLRRLMTVARGMEREADVIAAIGRTRVFVRGPKPVKALREIGCAPFKSAPAPTTDGVIAALADEDLTGRRVGVQLYPGNPNEPLLEAVRTRGGTPWAVTPYRYANDSETGSVEAAIRDMAAGRIDFVAFTASPQVRRLQEVAEACGLADAFREGFARTRIAAVGPVVADAVVAAGGTVAVSPDSTFHMKPLVNAIRRLLTEGDGSGRA</sequence>
<evidence type="ECO:0000313" key="3">
    <source>
        <dbReference type="Proteomes" id="UP001244552"/>
    </source>
</evidence>
<keyword evidence="3" id="KW-1185">Reference proteome</keyword>